<evidence type="ECO:0000313" key="2">
    <source>
        <dbReference type="EMBL" id="SDJ71740.1"/>
    </source>
</evidence>
<dbReference type="EMBL" id="FNFM01000001">
    <property type="protein sequence ID" value="SDJ71740.1"/>
    <property type="molecule type" value="Genomic_DNA"/>
</dbReference>
<dbReference type="Proteomes" id="UP000199213">
    <property type="component" value="Unassembled WGS sequence"/>
</dbReference>
<organism evidence="2 3">
    <name type="scientific">Actinopolyspora mzabensis</name>
    <dbReference type="NCBI Taxonomy" id="995066"/>
    <lineage>
        <taxon>Bacteria</taxon>
        <taxon>Bacillati</taxon>
        <taxon>Actinomycetota</taxon>
        <taxon>Actinomycetes</taxon>
        <taxon>Actinopolysporales</taxon>
        <taxon>Actinopolysporaceae</taxon>
        <taxon>Actinopolyspora</taxon>
    </lineage>
</organism>
<keyword evidence="3" id="KW-1185">Reference proteome</keyword>
<protein>
    <submittedName>
        <fullName evidence="2">Uncharacterized protein</fullName>
    </submittedName>
</protein>
<proteinExistence type="predicted"/>
<accession>A0A1G8W2R3</accession>
<dbReference type="AlphaFoldDB" id="A0A1G8W2R3"/>
<feature type="region of interest" description="Disordered" evidence="1">
    <location>
        <begin position="35"/>
        <end position="59"/>
    </location>
</feature>
<evidence type="ECO:0000313" key="3">
    <source>
        <dbReference type="Proteomes" id="UP000199213"/>
    </source>
</evidence>
<reference evidence="3" key="1">
    <citation type="submission" date="2016-10" db="EMBL/GenBank/DDBJ databases">
        <authorList>
            <person name="Varghese N."/>
            <person name="Submissions S."/>
        </authorList>
    </citation>
    <scope>NUCLEOTIDE SEQUENCE [LARGE SCALE GENOMIC DNA]</scope>
    <source>
        <strain evidence="3">DSM 45460</strain>
    </source>
</reference>
<dbReference type="OrthoDB" id="5195708at2"/>
<sequence length="59" mass="6542">MRKNDWLSAVDQHAIALMSTGMSMFAKRAANIGPARPCTHRDVEPSKTYPGRVVPERST</sequence>
<gene>
    <name evidence="2" type="ORF">SAMN04487820_101451</name>
</gene>
<evidence type="ECO:0000256" key="1">
    <source>
        <dbReference type="SAM" id="MobiDB-lite"/>
    </source>
</evidence>
<dbReference type="RefSeq" id="WP_143012971.1">
    <property type="nucleotide sequence ID" value="NZ_FNFM01000001.1"/>
</dbReference>
<name>A0A1G8W2R3_ACTMZ</name>